<keyword evidence="2" id="KW-1185">Reference proteome</keyword>
<comment type="caution">
    <text evidence="1">The sequence shown here is derived from an EMBL/GenBank/DDBJ whole genome shotgun (WGS) entry which is preliminary data.</text>
</comment>
<organism evidence="1 2">
    <name type="scientific">Grifola frondosa</name>
    <name type="common">Maitake</name>
    <name type="synonym">Polyporus frondosus</name>
    <dbReference type="NCBI Taxonomy" id="5627"/>
    <lineage>
        <taxon>Eukaryota</taxon>
        <taxon>Fungi</taxon>
        <taxon>Dikarya</taxon>
        <taxon>Basidiomycota</taxon>
        <taxon>Agaricomycotina</taxon>
        <taxon>Agaricomycetes</taxon>
        <taxon>Polyporales</taxon>
        <taxon>Grifolaceae</taxon>
        <taxon>Grifola</taxon>
    </lineage>
</organism>
<accession>A0A1C7MJ62</accession>
<reference evidence="1 2" key="1">
    <citation type="submission" date="2016-03" db="EMBL/GenBank/DDBJ databases">
        <title>Whole genome sequencing of Grifola frondosa 9006-11.</title>
        <authorList>
            <person name="Min B."/>
            <person name="Park H."/>
            <person name="Kim J.-G."/>
            <person name="Cho H."/>
            <person name="Oh Y.-L."/>
            <person name="Kong W.-S."/>
            <person name="Choi I.-G."/>
        </authorList>
    </citation>
    <scope>NUCLEOTIDE SEQUENCE [LARGE SCALE GENOMIC DNA]</scope>
    <source>
        <strain evidence="1 2">9006-11</strain>
    </source>
</reference>
<dbReference type="EMBL" id="LUGG01000003">
    <property type="protein sequence ID" value="OBZ76975.1"/>
    <property type="molecule type" value="Genomic_DNA"/>
</dbReference>
<proteinExistence type="predicted"/>
<evidence type="ECO:0000313" key="1">
    <source>
        <dbReference type="EMBL" id="OBZ76975.1"/>
    </source>
</evidence>
<dbReference type="Proteomes" id="UP000092993">
    <property type="component" value="Unassembled WGS sequence"/>
</dbReference>
<sequence>MEADREATLHAASKQLMSQKLAEEDDIDDPAPVSHAMISAIARNEMQHYVPIALLGTCLPYMNTYVSRVTSDLQELGSVIRV</sequence>
<name>A0A1C7MJ62_GRIFR</name>
<gene>
    <name evidence="1" type="ORF">A0H81_03673</name>
</gene>
<evidence type="ECO:0000313" key="2">
    <source>
        <dbReference type="Proteomes" id="UP000092993"/>
    </source>
</evidence>
<protein>
    <submittedName>
        <fullName evidence="1">Uncharacterized protein</fullName>
    </submittedName>
</protein>
<dbReference type="AlphaFoldDB" id="A0A1C7MJ62"/>